<evidence type="ECO:0000256" key="2">
    <source>
        <dbReference type="ARBA" id="ARBA00023125"/>
    </source>
</evidence>
<keyword evidence="2" id="KW-0238">DNA-binding</keyword>
<sequence length="439" mass="48549">MRLSSWFDVVYLLATAQGLLTCILLWVRRQNRTANRILAFPIAAISVSCVYMLYVRSGAFRSDPRWLLSIDTLPALYGPLFYLHALALTSRPKRWGLQLLHFIPFTLYTLYDIPRFLLTGEEKLALAMREADGGLAWDQALWQWGVELQGLAYLLAALRTVRRYRAAVAGEFSNVDRINLRWLQRLLGSLLVLWIGSMFARVSPVPVLGYLHTALMVLVYIIAYRTASEPQIVPAPGDGPEARAPAPAAKVQESEASRCEHPGPAADPGRLPERPLAAPGTPREGGAPGEEAPGPSAAEGAEVRPAAVKYQKTRLKGSQVAQIESQLIALFERERPYRDPDLTLAALAQRLGVPSHHLSQVLNDRFGKSFHDVVNLARVEELKRRLVDRGLSAEKILALGMDCGFSSKSTLNANFKKHTGLTPTQFRDQVLRDGAARCG</sequence>
<protein>
    <recommendedName>
        <fullName evidence="6">HTH araC/xylS-type domain-containing protein</fullName>
    </recommendedName>
</protein>
<dbReference type="InterPro" id="IPR018062">
    <property type="entry name" value="HTH_AraC-typ_CS"/>
</dbReference>
<dbReference type="Proteomes" id="UP000238348">
    <property type="component" value="Chromosome"/>
</dbReference>
<dbReference type="OrthoDB" id="5492415at2"/>
<feature type="transmembrane region" description="Helical" evidence="5">
    <location>
        <begin position="66"/>
        <end position="83"/>
    </location>
</feature>
<evidence type="ECO:0000313" key="7">
    <source>
        <dbReference type="EMBL" id="AUX47748.1"/>
    </source>
</evidence>
<feature type="compositionally biased region" description="Low complexity" evidence="4">
    <location>
        <begin position="277"/>
        <end position="300"/>
    </location>
</feature>
<dbReference type="SMART" id="SM00342">
    <property type="entry name" value="HTH_ARAC"/>
    <property type="match status" value="1"/>
</dbReference>
<evidence type="ECO:0000259" key="6">
    <source>
        <dbReference type="PROSITE" id="PS01124"/>
    </source>
</evidence>
<feature type="domain" description="HTH araC/xylS-type" evidence="6">
    <location>
        <begin position="325"/>
        <end position="429"/>
    </location>
</feature>
<keyword evidence="5" id="KW-1133">Transmembrane helix</keyword>
<keyword evidence="3" id="KW-0804">Transcription</keyword>
<evidence type="ECO:0000313" key="8">
    <source>
        <dbReference type="Proteomes" id="UP000238348"/>
    </source>
</evidence>
<dbReference type="PROSITE" id="PS00041">
    <property type="entry name" value="HTH_ARAC_FAMILY_1"/>
    <property type="match status" value="1"/>
</dbReference>
<dbReference type="PROSITE" id="PS01124">
    <property type="entry name" value="HTH_ARAC_FAMILY_2"/>
    <property type="match status" value="1"/>
</dbReference>
<dbReference type="Pfam" id="PF12833">
    <property type="entry name" value="HTH_18"/>
    <property type="match status" value="1"/>
</dbReference>
<feature type="compositionally biased region" description="Basic and acidic residues" evidence="4">
    <location>
        <begin position="252"/>
        <end position="261"/>
    </location>
</feature>
<gene>
    <name evidence="7" type="ORF">SOCE26_092720</name>
</gene>
<dbReference type="Gene3D" id="1.10.10.60">
    <property type="entry name" value="Homeodomain-like"/>
    <property type="match status" value="1"/>
</dbReference>
<dbReference type="PANTHER" id="PTHR43280">
    <property type="entry name" value="ARAC-FAMILY TRANSCRIPTIONAL REGULATOR"/>
    <property type="match status" value="1"/>
</dbReference>
<name>A0A2L0F832_SORCE</name>
<keyword evidence="1" id="KW-0805">Transcription regulation</keyword>
<dbReference type="GO" id="GO:0043565">
    <property type="term" value="F:sequence-specific DNA binding"/>
    <property type="evidence" value="ECO:0007669"/>
    <property type="project" value="InterPro"/>
</dbReference>
<dbReference type="AlphaFoldDB" id="A0A2L0F832"/>
<accession>A0A2L0F832</accession>
<dbReference type="GO" id="GO:0003700">
    <property type="term" value="F:DNA-binding transcription factor activity"/>
    <property type="evidence" value="ECO:0007669"/>
    <property type="project" value="InterPro"/>
</dbReference>
<feature type="transmembrane region" description="Helical" evidence="5">
    <location>
        <begin position="34"/>
        <end position="54"/>
    </location>
</feature>
<proteinExistence type="predicted"/>
<feature type="transmembrane region" description="Helical" evidence="5">
    <location>
        <begin position="182"/>
        <end position="201"/>
    </location>
</feature>
<feature type="transmembrane region" description="Helical" evidence="5">
    <location>
        <begin position="6"/>
        <end position="27"/>
    </location>
</feature>
<dbReference type="InterPro" id="IPR018060">
    <property type="entry name" value="HTH_AraC"/>
</dbReference>
<evidence type="ECO:0000256" key="4">
    <source>
        <dbReference type="SAM" id="MobiDB-lite"/>
    </source>
</evidence>
<keyword evidence="5" id="KW-0472">Membrane</keyword>
<reference evidence="7 8" key="1">
    <citation type="submission" date="2015-09" db="EMBL/GenBank/DDBJ databases">
        <title>Sorangium comparison.</title>
        <authorList>
            <person name="Zaburannyi N."/>
            <person name="Bunk B."/>
            <person name="Overmann J."/>
            <person name="Mueller R."/>
        </authorList>
    </citation>
    <scope>NUCLEOTIDE SEQUENCE [LARGE SCALE GENOMIC DNA]</scope>
    <source>
        <strain evidence="7 8">So ce26</strain>
    </source>
</reference>
<evidence type="ECO:0000256" key="5">
    <source>
        <dbReference type="SAM" id="Phobius"/>
    </source>
</evidence>
<evidence type="ECO:0000256" key="3">
    <source>
        <dbReference type="ARBA" id="ARBA00023163"/>
    </source>
</evidence>
<dbReference type="RefSeq" id="WP_104985713.1">
    <property type="nucleotide sequence ID" value="NZ_CP012673.1"/>
</dbReference>
<keyword evidence="5" id="KW-0812">Transmembrane</keyword>
<dbReference type="SUPFAM" id="SSF46689">
    <property type="entry name" value="Homeodomain-like"/>
    <property type="match status" value="1"/>
</dbReference>
<organism evidence="7 8">
    <name type="scientific">Sorangium cellulosum</name>
    <name type="common">Polyangium cellulosum</name>
    <dbReference type="NCBI Taxonomy" id="56"/>
    <lineage>
        <taxon>Bacteria</taxon>
        <taxon>Pseudomonadati</taxon>
        <taxon>Myxococcota</taxon>
        <taxon>Polyangia</taxon>
        <taxon>Polyangiales</taxon>
        <taxon>Polyangiaceae</taxon>
        <taxon>Sorangium</taxon>
    </lineage>
</organism>
<feature type="region of interest" description="Disordered" evidence="4">
    <location>
        <begin position="234"/>
        <end position="304"/>
    </location>
</feature>
<dbReference type="InterPro" id="IPR009057">
    <property type="entry name" value="Homeodomain-like_sf"/>
</dbReference>
<evidence type="ECO:0000256" key="1">
    <source>
        <dbReference type="ARBA" id="ARBA00023015"/>
    </source>
</evidence>
<dbReference type="PANTHER" id="PTHR43280:SF29">
    <property type="entry name" value="ARAC-FAMILY TRANSCRIPTIONAL REGULATOR"/>
    <property type="match status" value="1"/>
</dbReference>
<dbReference type="EMBL" id="CP012673">
    <property type="protein sequence ID" value="AUX47748.1"/>
    <property type="molecule type" value="Genomic_DNA"/>
</dbReference>